<dbReference type="EMBL" id="CAJFDH010000001">
    <property type="protein sequence ID" value="CAD5207502.1"/>
    <property type="molecule type" value="Genomic_DNA"/>
</dbReference>
<feature type="signal peptide" evidence="2">
    <location>
        <begin position="1"/>
        <end position="18"/>
    </location>
</feature>
<evidence type="ECO:0000256" key="2">
    <source>
        <dbReference type="SAM" id="SignalP"/>
    </source>
</evidence>
<feature type="compositionally biased region" description="Polar residues" evidence="1">
    <location>
        <begin position="23"/>
        <end position="34"/>
    </location>
</feature>
<keyword evidence="4" id="KW-1185">Reference proteome</keyword>
<dbReference type="Proteomes" id="UP000783686">
    <property type="component" value="Unassembled WGS sequence"/>
</dbReference>
<name>A0A811JWT3_9BILA</name>
<dbReference type="EMBL" id="CAJFCW020000001">
    <property type="protein sequence ID" value="CAG9085894.1"/>
    <property type="molecule type" value="Genomic_DNA"/>
</dbReference>
<organism evidence="3 4">
    <name type="scientific">Bursaphelenchus okinawaensis</name>
    <dbReference type="NCBI Taxonomy" id="465554"/>
    <lineage>
        <taxon>Eukaryota</taxon>
        <taxon>Metazoa</taxon>
        <taxon>Ecdysozoa</taxon>
        <taxon>Nematoda</taxon>
        <taxon>Chromadorea</taxon>
        <taxon>Rhabditida</taxon>
        <taxon>Tylenchina</taxon>
        <taxon>Tylenchomorpha</taxon>
        <taxon>Aphelenchoidea</taxon>
        <taxon>Aphelenchoididae</taxon>
        <taxon>Bursaphelenchus</taxon>
    </lineage>
</organism>
<proteinExistence type="predicted"/>
<evidence type="ECO:0000256" key="1">
    <source>
        <dbReference type="SAM" id="MobiDB-lite"/>
    </source>
</evidence>
<dbReference type="Proteomes" id="UP000614601">
    <property type="component" value="Unassembled WGS sequence"/>
</dbReference>
<evidence type="ECO:0000313" key="4">
    <source>
        <dbReference type="Proteomes" id="UP000614601"/>
    </source>
</evidence>
<feature type="chain" id="PRO_5036408222" description="Secreted protein" evidence="2">
    <location>
        <begin position="19"/>
        <end position="97"/>
    </location>
</feature>
<dbReference type="AlphaFoldDB" id="A0A811JWT3"/>
<comment type="caution">
    <text evidence="3">The sequence shown here is derived from an EMBL/GenBank/DDBJ whole genome shotgun (WGS) entry which is preliminary data.</text>
</comment>
<evidence type="ECO:0008006" key="5">
    <source>
        <dbReference type="Google" id="ProtNLM"/>
    </source>
</evidence>
<feature type="region of interest" description="Disordered" evidence="1">
    <location>
        <begin position="23"/>
        <end position="97"/>
    </location>
</feature>
<protein>
    <recommendedName>
        <fullName evidence="5">Secreted protein</fullName>
    </recommendedName>
</protein>
<sequence>MWWLMLMWLIMGAGFTACIQCGRSNRSSRTTSAKFTKEDSSSRRVVKRAKRPTIDSHNDEEGDEAAADRQRTSMKPLRQMDQESELSRSLLSSPTNQ</sequence>
<keyword evidence="2" id="KW-0732">Signal</keyword>
<gene>
    <name evidence="3" type="ORF">BOKJ2_LOCUS2186</name>
</gene>
<evidence type="ECO:0000313" key="3">
    <source>
        <dbReference type="EMBL" id="CAD5207502.1"/>
    </source>
</evidence>
<accession>A0A811JWT3</accession>
<reference evidence="3" key="1">
    <citation type="submission" date="2020-09" db="EMBL/GenBank/DDBJ databases">
        <authorList>
            <person name="Kikuchi T."/>
        </authorList>
    </citation>
    <scope>NUCLEOTIDE SEQUENCE</scope>
    <source>
        <strain evidence="3">SH1</strain>
    </source>
</reference>
<feature type="compositionally biased region" description="Low complexity" evidence="1">
    <location>
        <begin position="87"/>
        <end position="97"/>
    </location>
</feature>